<dbReference type="RefSeq" id="XP_041219744.1">
    <property type="nucleotide sequence ID" value="XM_041375860.1"/>
</dbReference>
<feature type="compositionally biased region" description="Basic and acidic residues" evidence="2">
    <location>
        <begin position="1"/>
        <end position="10"/>
    </location>
</feature>
<proteinExistence type="predicted"/>
<keyword evidence="1" id="KW-0175">Coiled coil</keyword>
<organism evidence="3 4">
    <name type="scientific">Suillus fuscotomentosus</name>
    <dbReference type="NCBI Taxonomy" id="1912939"/>
    <lineage>
        <taxon>Eukaryota</taxon>
        <taxon>Fungi</taxon>
        <taxon>Dikarya</taxon>
        <taxon>Basidiomycota</taxon>
        <taxon>Agaricomycotina</taxon>
        <taxon>Agaricomycetes</taxon>
        <taxon>Agaricomycetidae</taxon>
        <taxon>Boletales</taxon>
        <taxon>Suillineae</taxon>
        <taxon>Suillaceae</taxon>
        <taxon>Suillus</taxon>
    </lineage>
</organism>
<dbReference type="GeneID" id="64670158"/>
<accession>A0AAD4DX14</accession>
<evidence type="ECO:0000313" key="4">
    <source>
        <dbReference type="Proteomes" id="UP001195769"/>
    </source>
</evidence>
<keyword evidence="4" id="KW-1185">Reference proteome</keyword>
<protein>
    <submittedName>
        <fullName evidence="3">Uncharacterized protein</fullName>
    </submittedName>
</protein>
<reference evidence="3" key="1">
    <citation type="journal article" date="2020" name="New Phytol.">
        <title>Comparative genomics reveals dynamic genome evolution in host specialist ectomycorrhizal fungi.</title>
        <authorList>
            <person name="Lofgren L.A."/>
            <person name="Nguyen N.H."/>
            <person name="Vilgalys R."/>
            <person name="Ruytinx J."/>
            <person name="Liao H.L."/>
            <person name="Branco S."/>
            <person name="Kuo A."/>
            <person name="LaButti K."/>
            <person name="Lipzen A."/>
            <person name="Andreopoulos W."/>
            <person name="Pangilinan J."/>
            <person name="Riley R."/>
            <person name="Hundley H."/>
            <person name="Na H."/>
            <person name="Barry K."/>
            <person name="Grigoriev I.V."/>
            <person name="Stajich J.E."/>
            <person name="Kennedy P.G."/>
        </authorList>
    </citation>
    <scope>NUCLEOTIDE SEQUENCE</scope>
    <source>
        <strain evidence="3">FC203</strain>
    </source>
</reference>
<feature type="region of interest" description="Disordered" evidence="2">
    <location>
        <begin position="1"/>
        <end position="29"/>
    </location>
</feature>
<sequence>MTESELDSRHQTHALALADQSGAVPTSAEARSKRRIAVLEEELEMMKQDRGTKQRKTTYYVAQGRAIRRMVALYTNLDDLIAKNDRRYEEQELELDSTGEQDRLQRGYILLAQVLPWLHEKFAELDIDDCKDMKKKASDFNYEAFRALKRGADAARGNDTSTLKDLVAAWLNEGFHPSRLLSSDDKQSRGFIHDVCGKLLCPAEWDWGDDKVKAGIRDRMSDYIVSENSWPLFLYEGYKVNADNLEQGLFKSKILVQAFKAIFTSPSSAKEADGDGNGADVLENHRRARRQLTHVKVKTCVCFALSSVSSWRTVDGDFDYEAFWNHVVDFFEDVPGPVTQRRVNDLLEWWTRKVFGKSHREDLTPEVVSRMSVTTLAGQRRALEDAAFDSD</sequence>
<feature type="coiled-coil region" evidence="1">
    <location>
        <begin position="29"/>
        <end position="56"/>
    </location>
</feature>
<dbReference type="InterPro" id="IPR046521">
    <property type="entry name" value="DUF6698"/>
</dbReference>
<name>A0AAD4DX14_9AGAM</name>
<evidence type="ECO:0000256" key="2">
    <source>
        <dbReference type="SAM" id="MobiDB-lite"/>
    </source>
</evidence>
<comment type="caution">
    <text evidence="3">The sequence shown here is derived from an EMBL/GenBank/DDBJ whole genome shotgun (WGS) entry which is preliminary data.</text>
</comment>
<dbReference type="AlphaFoldDB" id="A0AAD4DX14"/>
<dbReference type="EMBL" id="JABBWK010000084">
    <property type="protein sequence ID" value="KAG1894168.1"/>
    <property type="molecule type" value="Genomic_DNA"/>
</dbReference>
<evidence type="ECO:0000313" key="3">
    <source>
        <dbReference type="EMBL" id="KAG1894168.1"/>
    </source>
</evidence>
<dbReference type="Proteomes" id="UP001195769">
    <property type="component" value="Unassembled WGS sequence"/>
</dbReference>
<gene>
    <name evidence="3" type="ORF">F5891DRAFT_961950</name>
</gene>
<dbReference type="Pfam" id="PF20414">
    <property type="entry name" value="DUF6698"/>
    <property type="match status" value="1"/>
</dbReference>
<evidence type="ECO:0000256" key="1">
    <source>
        <dbReference type="SAM" id="Coils"/>
    </source>
</evidence>